<feature type="compositionally biased region" description="Acidic residues" evidence="1">
    <location>
        <begin position="138"/>
        <end position="157"/>
    </location>
</feature>
<proteinExistence type="predicted"/>
<gene>
    <name evidence="3" type="ORF">INT45_001441</name>
</gene>
<feature type="compositionally biased region" description="Polar residues" evidence="1">
    <location>
        <begin position="38"/>
        <end position="50"/>
    </location>
</feature>
<dbReference type="Pfam" id="PF20149">
    <property type="entry name" value="DUF6532"/>
    <property type="match status" value="1"/>
</dbReference>
<dbReference type="InterPro" id="IPR045341">
    <property type="entry name" value="DUF6532"/>
</dbReference>
<keyword evidence="4" id="KW-1185">Reference proteome</keyword>
<dbReference type="AlphaFoldDB" id="A0A8H7VFF2"/>
<evidence type="ECO:0000313" key="3">
    <source>
        <dbReference type="EMBL" id="KAG2212514.1"/>
    </source>
</evidence>
<protein>
    <recommendedName>
        <fullName evidence="2">DUF6532 domain-containing protein</fullName>
    </recommendedName>
</protein>
<evidence type="ECO:0000259" key="2">
    <source>
        <dbReference type="Pfam" id="PF20149"/>
    </source>
</evidence>
<comment type="caution">
    <text evidence="3">The sequence shown here is derived from an EMBL/GenBank/DDBJ whole genome shotgun (WGS) entry which is preliminary data.</text>
</comment>
<accession>A0A8H7VFF2</accession>
<evidence type="ECO:0000256" key="1">
    <source>
        <dbReference type="SAM" id="MobiDB-lite"/>
    </source>
</evidence>
<dbReference type="OrthoDB" id="2290166at2759"/>
<feature type="region of interest" description="Disordered" evidence="1">
    <location>
        <begin position="1"/>
        <end position="67"/>
    </location>
</feature>
<sequence length="405" mass="46365">MKASRKYSEGRSVTNDARIEVESCGSDEEITYDHNRQSFDSGSDQENSFPDTNESQEIEEEEEYDYEEVCGDEEYNDYMEEGNNESSLENGAAVDNRRLDNSLRSMVNLERFLRERGFDVPKGKKMNPKKTINTQDNQEMDNYCDGDDDDDTDDDDHDEQLSKIINLKGVDDPKNTFADAAAPDTYLLQAWPQGAESRTFATNVLKKIKGVVNEERRATPDMVKKYCKLVKSRRTTFHSQVKQWILNYEKWPTEEAPSSPQQKYEYLATNSRFARRNFESTGRLLQNPCLVDCMKYVCLNKNGGSSPRLTEIPNPIPKPLLVLTYVAILYRLAKLGNHDIYLNAAGREFGEGSTYQKTYDDMLDINGDVGRRIRWFEVEEMVAKELEGDNGQDGWTPSMVAGAYD</sequence>
<feature type="compositionally biased region" description="Acidic residues" evidence="1">
    <location>
        <begin position="54"/>
        <end position="67"/>
    </location>
</feature>
<feature type="region of interest" description="Disordered" evidence="1">
    <location>
        <begin position="120"/>
        <end position="157"/>
    </location>
</feature>
<dbReference type="Proteomes" id="UP000646827">
    <property type="component" value="Unassembled WGS sequence"/>
</dbReference>
<dbReference type="EMBL" id="JAEPRB010000749">
    <property type="protein sequence ID" value="KAG2212514.1"/>
    <property type="molecule type" value="Genomic_DNA"/>
</dbReference>
<organism evidence="3 4">
    <name type="scientific">Circinella minor</name>
    <dbReference type="NCBI Taxonomy" id="1195481"/>
    <lineage>
        <taxon>Eukaryota</taxon>
        <taxon>Fungi</taxon>
        <taxon>Fungi incertae sedis</taxon>
        <taxon>Mucoromycota</taxon>
        <taxon>Mucoromycotina</taxon>
        <taxon>Mucoromycetes</taxon>
        <taxon>Mucorales</taxon>
        <taxon>Lichtheimiaceae</taxon>
        <taxon>Circinella</taxon>
    </lineage>
</organism>
<feature type="domain" description="DUF6532" evidence="2">
    <location>
        <begin position="189"/>
        <end position="335"/>
    </location>
</feature>
<name>A0A8H7VFF2_9FUNG</name>
<reference evidence="3 4" key="1">
    <citation type="submission" date="2020-12" db="EMBL/GenBank/DDBJ databases">
        <title>Metabolic potential, ecology and presence of endohyphal bacteria is reflected in genomic diversity of Mucoromycotina.</title>
        <authorList>
            <person name="Muszewska A."/>
            <person name="Okrasinska A."/>
            <person name="Steczkiewicz K."/>
            <person name="Drgas O."/>
            <person name="Orlowska M."/>
            <person name="Perlinska-Lenart U."/>
            <person name="Aleksandrzak-Piekarczyk T."/>
            <person name="Szatraj K."/>
            <person name="Zielenkiewicz U."/>
            <person name="Pilsyk S."/>
            <person name="Malc E."/>
            <person name="Mieczkowski P."/>
            <person name="Kruszewska J.S."/>
            <person name="Biernat P."/>
            <person name="Pawlowska J."/>
        </authorList>
    </citation>
    <scope>NUCLEOTIDE SEQUENCE [LARGE SCALE GENOMIC DNA]</scope>
    <source>
        <strain evidence="3 4">CBS 142.35</strain>
    </source>
</reference>
<evidence type="ECO:0000313" key="4">
    <source>
        <dbReference type="Proteomes" id="UP000646827"/>
    </source>
</evidence>